<keyword evidence="6" id="KW-0472">Membrane</keyword>
<feature type="region of interest" description="Disordered" evidence="5">
    <location>
        <begin position="400"/>
        <end position="422"/>
    </location>
</feature>
<keyword evidence="11" id="KW-1185">Reference proteome</keyword>
<dbReference type="GO" id="GO:0005975">
    <property type="term" value="P:carbohydrate metabolic process"/>
    <property type="evidence" value="ECO:0007669"/>
    <property type="project" value="UniProtKB-ARBA"/>
</dbReference>
<dbReference type="Gene3D" id="2.60.40.10">
    <property type="entry name" value="Immunoglobulins"/>
    <property type="match status" value="1"/>
</dbReference>
<evidence type="ECO:0000256" key="5">
    <source>
        <dbReference type="SAM" id="MobiDB-lite"/>
    </source>
</evidence>
<keyword evidence="6" id="KW-0812">Transmembrane</keyword>
<dbReference type="Gene3D" id="2.60.40.740">
    <property type="match status" value="1"/>
</dbReference>
<evidence type="ECO:0000256" key="6">
    <source>
        <dbReference type="SAM" id="Phobius"/>
    </source>
</evidence>
<dbReference type="EMBL" id="MWWQ01000008">
    <property type="protein sequence ID" value="OZG51417.1"/>
    <property type="molecule type" value="Genomic_DNA"/>
</dbReference>
<evidence type="ECO:0000256" key="1">
    <source>
        <dbReference type="ARBA" id="ARBA00022512"/>
    </source>
</evidence>
<dbReference type="Proteomes" id="UP000216454">
    <property type="component" value="Unassembled WGS sequence"/>
</dbReference>
<keyword evidence="6" id="KW-1133">Transmembrane helix</keyword>
<dbReference type="Pfam" id="PF00746">
    <property type="entry name" value="Gram_pos_anchor"/>
    <property type="match status" value="1"/>
</dbReference>
<sequence length="647" mass="67538">MKASFKKAIAAAAAAVTALCGMAVGVGAAAADDSTPPHYTEYASTASGKLTVNAPNGTTGHTLTAYLVAAYNKDYAAYTDTDSAVTSGTAKAGNLNIDTFRYVVHDSDETAIENALTTAGVTAEASGSQTAAEEGLKSLTGVSATSPYGYDVNTNTASAQERKFADALAALLNDTDTTKKWTPSISKDLTLGQENTLTPEGLYLVIDTYKQDDDKVANSTQSVPMLVGTTFATLTVTDENDPNKNLGVGTIDMKNTTAPITKQVVGKDGTTPNNHPSYNIGDTVFFQLTTTIPDFTGYASDPTLKSATTRLFNIVDTFQDGSFEAQKVESVTDKTAVDKTTNQPLALNPGTDYDVTGESTNTLTVDLKRLVNGAAGAQTGWKAGDEIVVIVSATLAKGATTTDSPNVDAADKTGADPQGNYNKVELNYSNNPSDNSKMNNVPGPTVNVYSFNLNLNKVGPDGKSPVSGAGFTVKTGETTYKFTKQTDSATGKVTYVVDNVSGTTDQVLSGEDGTISIKGLDAGTYTVEETKVPSGYFSGARPTFTVTIADTSYQNDKTNNAPKGTADGAGDDWLTGLTYTTFTPDFFNLVTQDNADKDGFTVKNVKSVTQLPKTGAAGIAFFSFIGLALIAAAAFFAIRARKAAKIA</sequence>
<dbReference type="OrthoDB" id="3223914at2"/>
<dbReference type="InterPro" id="IPR013783">
    <property type="entry name" value="Ig-like_fold"/>
</dbReference>
<accession>A0A261EX46</accession>
<evidence type="ECO:0000256" key="7">
    <source>
        <dbReference type="SAM" id="SignalP"/>
    </source>
</evidence>
<proteinExistence type="predicted"/>
<feature type="transmembrane region" description="Helical" evidence="6">
    <location>
        <begin position="616"/>
        <end position="638"/>
    </location>
</feature>
<gene>
    <name evidence="10" type="ORF">PSSU_1040</name>
</gene>
<dbReference type="NCBIfam" id="TIGR01167">
    <property type="entry name" value="LPXTG_anchor"/>
    <property type="match status" value="1"/>
</dbReference>
<feature type="domain" description="SpaA-like prealbumin fold" evidence="9">
    <location>
        <begin position="452"/>
        <end position="554"/>
    </location>
</feature>
<evidence type="ECO:0000259" key="8">
    <source>
        <dbReference type="Pfam" id="PF00746"/>
    </source>
</evidence>
<dbReference type="Pfam" id="PF17802">
    <property type="entry name" value="SpaA"/>
    <property type="match status" value="1"/>
</dbReference>
<feature type="chain" id="PRO_5013215309" evidence="7">
    <location>
        <begin position="31"/>
        <end position="647"/>
    </location>
</feature>
<name>A0A261EX46_9BIFI</name>
<evidence type="ECO:0000259" key="9">
    <source>
        <dbReference type="Pfam" id="PF17802"/>
    </source>
</evidence>
<keyword evidence="1" id="KW-0134">Cell wall</keyword>
<comment type="caution">
    <text evidence="10">The sequence shown here is derived from an EMBL/GenBank/DDBJ whole genome shotgun (WGS) entry which is preliminary data.</text>
</comment>
<organism evidence="10 11">
    <name type="scientific">Pseudoscardovia suis</name>
    <dbReference type="NCBI Taxonomy" id="987063"/>
    <lineage>
        <taxon>Bacteria</taxon>
        <taxon>Bacillati</taxon>
        <taxon>Actinomycetota</taxon>
        <taxon>Actinomycetes</taxon>
        <taxon>Bifidobacteriales</taxon>
        <taxon>Bifidobacteriaceae</taxon>
        <taxon>Pseudoscardovia</taxon>
    </lineage>
</organism>
<evidence type="ECO:0000313" key="11">
    <source>
        <dbReference type="Proteomes" id="UP000216454"/>
    </source>
</evidence>
<reference evidence="10 11" key="1">
    <citation type="journal article" date="2017" name="BMC Genomics">
        <title>Comparative genomic and phylogenomic analyses of the Bifidobacteriaceae family.</title>
        <authorList>
            <person name="Lugli G.A."/>
            <person name="Milani C."/>
            <person name="Turroni F."/>
            <person name="Duranti S."/>
            <person name="Mancabelli L."/>
            <person name="Mangifesta M."/>
            <person name="Ferrario C."/>
            <person name="Modesto M."/>
            <person name="Mattarelli P."/>
            <person name="Jiri K."/>
            <person name="van Sinderen D."/>
            <person name="Ventura M."/>
        </authorList>
    </citation>
    <scope>NUCLEOTIDE SEQUENCE [LARGE SCALE GENOMIC DNA]</scope>
    <source>
        <strain evidence="10 11">DSM 24744</strain>
    </source>
</reference>
<dbReference type="InterPro" id="IPR041033">
    <property type="entry name" value="SpaA_PFL_dom_1"/>
</dbReference>
<evidence type="ECO:0000256" key="3">
    <source>
        <dbReference type="ARBA" id="ARBA00022729"/>
    </source>
</evidence>
<dbReference type="AlphaFoldDB" id="A0A261EX46"/>
<evidence type="ECO:0000256" key="2">
    <source>
        <dbReference type="ARBA" id="ARBA00022525"/>
    </source>
</evidence>
<keyword evidence="4" id="KW-0572">Peptidoglycan-anchor</keyword>
<dbReference type="RefSeq" id="WP_094691385.1">
    <property type="nucleotide sequence ID" value="NZ_MWWQ01000008.1"/>
</dbReference>
<feature type="domain" description="Gram-positive cocci surface proteins LPxTG" evidence="8">
    <location>
        <begin position="604"/>
        <end position="642"/>
    </location>
</feature>
<evidence type="ECO:0000313" key="10">
    <source>
        <dbReference type="EMBL" id="OZG51417.1"/>
    </source>
</evidence>
<evidence type="ECO:0000256" key="4">
    <source>
        <dbReference type="ARBA" id="ARBA00023088"/>
    </source>
</evidence>
<keyword evidence="3 7" id="KW-0732">Signal</keyword>
<protein>
    <submittedName>
        <fullName evidence="10">Uncharacterized protein</fullName>
    </submittedName>
</protein>
<feature type="signal peptide" evidence="7">
    <location>
        <begin position="1"/>
        <end position="30"/>
    </location>
</feature>
<dbReference type="InterPro" id="IPR019931">
    <property type="entry name" value="LPXTG_anchor"/>
</dbReference>
<keyword evidence="2" id="KW-0964">Secreted</keyword>